<dbReference type="SFLD" id="SFLDS00029">
    <property type="entry name" value="Radical_SAM"/>
    <property type="match status" value="1"/>
</dbReference>
<evidence type="ECO:0000313" key="7">
    <source>
        <dbReference type="Proteomes" id="UP001341135"/>
    </source>
</evidence>
<keyword evidence="2" id="KW-0479">Metal-binding</keyword>
<evidence type="ECO:0000256" key="4">
    <source>
        <dbReference type="ARBA" id="ARBA00023014"/>
    </source>
</evidence>
<dbReference type="Proteomes" id="UP001341135">
    <property type="component" value="Chromosome"/>
</dbReference>
<keyword evidence="4" id="KW-0411">Iron-sulfur</keyword>
<evidence type="ECO:0000256" key="1">
    <source>
        <dbReference type="ARBA" id="ARBA00022691"/>
    </source>
</evidence>
<feature type="domain" description="Radical SAM core" evidence="5">
    <location>
        <begin position="53"/>
        <end position="284"/>
    </location>
</feature>
<organism evidence="6 7">
    <name type="scientific">Pyrodictium abyssi</name>
    <dbReference type="NCBI Taxonomy" id="54256"/>
    <lineage>
        <taxon>Archaea</taxon>
        <taxon>Thermoproteota</taxon>
        <taxon>Thermoprotei</taxon>
        <taxon>Desulfurococcales</taxon>
        <taxon>Pyrodictiaceae</taxon>
        <taxon>Pyrodictium</taxon>
    </lineage>
</organism>
<protein>
    <recommendedName>
        <fullName evidence="5">Radical SAM core domain-containing protein</fullName>
    </recommendedName>
</protein>
<sequence>MPGDGRSGAAKLPWAAVRLARVLAAIALRRAEQFFHTLERRPADPRRHVEALASAEGAHALYVHMPFCHQPLCRFCCFVRYPLDREMNKRYMKALAAEASWLASTAEAAKVPLVYIGGGTPSIDVYGLAELVDVLRSYFGRGLSVSTEASPLDIDDEAVSVLRSAGVSRLSIGVQALSNERLRRLGRLSNTVEDALRAVEAARGRFETLNIDIVWGIASDTPETVYNEARRALEIGASQVTFYPLMPAPGLRKLLRRRREGPWHPLEPRLYEAVLRAARDTGHRPATPWCMDRGSELIDEYVVDYDRFLAIGLSAIGRTEGYIYVNTFTPERYVKLVAERGHAAALAKSLTVEEDILYYASSMAFGLRWCPGQLAKRYGLWASGLNAVVAAALRALGEKRSNGCYTLEKPGSLYAAHAVQRSIYMAVNGLREWGMKTGA</sequence>
<dbReference type="SUPFAM" id="SSF102114">
    <property type="entry name" value="Radical SAM enzymes"/>
    <property type="match status" value="1"/>
</dbReference>
<evidence type="ECO:0000259" key="5">
    <source>
        <dbReference type="PROSITE" id="PS51918"/>
    </source>
</evidence>
<gene>
    <name evidence="6" type="ORF">PABY_05600</name>
</gene>
<dbReference type="PANTHER" id="PTHR13932">
    <property type="entry name" value="COPROPORPHYRINIGEN III OXIDASE"/>
    <property type="match status" value="1"/>
</dbReference>
<evidence type="ECO:0000256" key="2">
    <source>
        <dbReference type="ARBA" id="ARBA00022723"/>
    </source>
</evidence>
<dbReference type="RefSeq" id="WP_338251711.1">
    <property type="nucleotide sequence ID" value="NZ_AP028907.1"/>
</dbReference>
<dbReference type="InterPro" id="IPR013785">
    <property type="entry name" value="Aldolase_TIM"/>
</dbReference>
<dbReference type="SFLD" id="SFLDG01065">
    <property type="entry name" value="anaerobic_coproporphyrinogen-I"/>
    <property type="match status" value="1"/>
</dbReference>
<keyword evidence="7" id="KW-1185">Reference proteome</keyword>
<evidence type="ECO:0000313" key="6">
    <source>
        <dbReference type="EMBL" id="BES80993.1"/>
    </source>
</evidence>
<reference evidence="6 7" key="1">
    <citation type="submission" date="2023-09" db="EMBL/GenBank/DDBJ databases">
        <title>Pyrofollis japonicus gen. nov. sp. nov., a novel member of the family Pyrodictiaceae isolated from the Iheya North hydrothermal field.</title>
        <authorList>
            <person name="Miyazaki U."/>
            <person name="Sanari M."/>
            <person name="Tame A."/>
            <person name="Kitajima M."/>
            <person name="Okamoto A."/>
            <person name="Sawayama S."/>
            <person name="Miyazaki J."/>
            <person name="Takai K."/>
            <person name="Nakagawa S."/>
        </authorList>
    </citation>
    <scope>NUCLEOTIDE SEQUENCE [LARGE SCALE GENOMIC DNA]</scope>
    <source>
        <strain evidence="6 7">AV2</strain>
    </source>
</reference>
<dbReference type="InterPro" id="IPR007197">
    <property type="entry name" value="rSAM"/>
</dbReference>
<name>A0ABM8IXU6_9CREN</name>
<keyword evidence="1" id="KW-0949">S-adenosyl-L-methionine</keyword>
<dbReference type="EMBL" id="AP028907">
    <property type="protein sequence ID" value="BES80993.1"/>
    <property type="molecule type" value="Genomic_DNA"/>
</dbReference>
<accession>A0ABM8IXU6</accession>
<dbReference type="PANTHER" id="PTHR13932:SF5">
    <property type="entry name" value="RADICAL S-ADENOSYL METHIONINE DOMAIN-CONTAINING PROTEIN 1, MITOCHONDRIAL"/>
    <property type="match status" value="1"/>
</dbReference>
<keyword evidence="3" id="KW-0408">Iron</keyword>
<dbReference type="GeneID" id="89288594"/>
<dbReference type="InterPro" id="IPR034505">
    <property type="entry name" value="Coproporphyrinogen-III_oxidase"/>
</dbReference>
<dbReference type="CDD" id="cd01335">
    <property type="entry name" value="Radical_SAM"/>
    <property type="match status" value="1"/>
</dbReference>
<dbReference type="Pfam" id="PF04055">
    <property type="entry name" value="Radical_SAM"/>
    <property type="match status" value="1"/>
</dbReference>
<dbReference type="Gene3D" id="3.20.20.70">
    <property type="entry name" value="Aldolase class I"/>
    <property type="match status" value="1"/>
</dbReference>
<proteinExistence type="predicted"/>
<evidence type="ECO:0000256" key="3">
    <source>
        <dbReference type="ARBA" id="ARBA00023004"/>
    </source>
</evidence>
<dbReference type="SMART" id="SM00729">
    <property type="entry name" value="Elp3"/>
    <property type="match status" value="1"/>
</dbReference>
<dbReference type="PROSITE" id="PS51918">
    <property type="entry name" value="RADICAL_SAM"/>
    <property type="match status" value="1"/>
</dbReference>
<dbReference type="InterPro" id="IPR006638">
    <property type="entry name" value="Elp3/MiaA/NifB-like_rSAM"/>
</dbReference>
<dbReference type="InterPro" id="IPR058240">
    <property type="entry name" value="rSAM_sf"/>
</dbReference>